<keyword evidence="2" id="KW-1185">Reference proteome</keyword>
<comment type="caution">
    <text evidence="1">The sequence shown here is derived from an EMBL/GenBank/DDBJ whole genome shotgun (WGS) entry which is preliminary data.</text>
</comment>
<dbReference type="Proteomes" id="UP000327044">
    <property type="component" value="Unassembled WGS sequence"/>
</dbReference>
<sequence length="84" mass="9718">MMCLNMEEVDEEYEKGVDEAISETVHCLSDELKEILTKNRADRLGASSTIFRELAEEDPLEFKRILRMSVGQFNELLNLIEPKI</sequence>
<protein>
    <submittedName>
        <fullName evidence="1">Uncharacterized protein</fullName>
    </submittedName>
</protein>
<dbReference type="InParanoid" id="A0A5N4B795"/>
<organism evidence="1 2">
    <name type="scientific">Photinus pyralis</name>
    <name type="common">Common eastern firefly</name>
    <name type="synonym">Lampyris pyralis</name>
    <dbReference type="NCBI Taxonomy" id="7054"/>
    <lineage>
        <taxon>Eukaryota</taxon>
        <taxon>Metazoa</taxon>
        <taxon>Ecdysozoa</taxon>
        <taxon>Arthropoda</taxon>
        <taxon>Hexapoda</taxon>
        <taxon>Insecta</taxon>
        <taxon>Pterygota</taxon>
        <taxon>Neoptera</taxon>
        <taxon>Endopterygota</taxon>
        <taxon>Coleoptera</taxon>
        <taxon>Polyphaga</taxon>
        <taxon>Elateriformia</taxon>
        <taxon>Elateroidea</taxon>
        <taxon>Lampyridae</taxon>
        <taxon>Lampyrinae</taxon>
        <taxon>Photinus</taxon>
    </lineage>
</organism>
<proteinExistence type="predicted"/>
<dbReference type="EMBL" id="VVIM01000001">
    <property type="protein sequence ID" value="KAB0805413.1"/>
    <property type="molecule type" value="Genomic_DNA"/>
</dbReference>
<evidence type="ECO:0000313" key="2">
    <source>
        <dbReference type="Proteomes" id="UP000327044"/>
    </source>
</evidence>
<reference evidence="1 2" key="1">
    <citation type="journal article" date="2018" name="Elife">
        <title>Firefly genomes illuminate parallel origins of bioluminescence in beetles.</title>
        <authorList>
            <person name="Fallon T.R."/>
            <person name="Lower S.E."/>
            <person name="Chang C.H."/>
            <person name="Bessho-Uehara M."/>
            <person name="Martin G.J."/>
            <person name="Bewick A.J."/>
            <person name="Behringer M."/>
            <person name="Debat H.J."/>
            <person name="Wong I."/>
            <person name="Day J.C."/>
            <person name="Suvorov A."/>
            <person name="Silva C.J."/>
            <person name="Stanger-Hall K.F."/>
            <person name="Hall D.W."/>
            <person name="Schmitz R.J."/>
            <person name="Nelson D.R."/>
            <person name="Lewis S.M."/>
            <person name="Shigenobu S."/>
            <person name="Bybee S.M."/>
            <person name="Larracuente A.M."/>
            <person name="Oba Y."/>
            <person name="Weng J.K."/>
        </authorList>
    </citation>
    <scope>NUCLEOTIDE SEQUENCE [LARGE SCALE GENOMIC DNA]</scope>
    <source>
        <strain evidence="1">1611_PpyrPB1</strain>
        <tissue evidence="1">Whole body</tissue>
    </source>
</reference>
<name>A0A5N4B795_PHOPY</name>
<accession>A0A5N4B795</accession>
<dbReference type="AlphaFoldDB" id="A0A5N4B795"/>
<gene>
    <name evidence="1" type="ORF">PPYR_02383</name>
</gene>
<evidence type="ECO:0000313" key="1">
    <source>
        <dbReference type="EMBL" id="KAB0805413.1"/>
    </source>
</evidence>